<evidence type="ECO:0000256" key="4">
    <source>
        <dbReference type="ARBA" id="ARBA00022898"/>
    </source>
</evidence>
<dbReference type="InterPro" id="IPR050103">
    <property type="entry name" value="Class-III_PLP-dep_AT"/>
</dbReference>
<dbReference type="Gene3D" id="3.90.1150.10">
    <property type="entry name" value="Aspartate Aminotransferase, domain 1"/>
    <property type="match status" value="1"/>
</dbReference>
<reference evidence="7" key="1">
    <citation type="journal article" date="2019" name="Int. J. Syst. Evol. Microbiol.">
        <title>The Global Catalogue of Microorganisms (GCM) 10K type strain sequencing project: providing services to taxonomists for standard genome sequencing and annotation.</title>
        <authorList>
            <consortium name="The Broad Institute Genomics Platform"/>
            <consortium name="The Broad Institute Genome Sequencing Center for Infectious Disease"/>
            <person name="Wu L."/>
            <person name="Ma J."/>
        </authorList>
    </citation>
    <scope>NUCLEOTIDE SEQUENCE [LARGE SCALE GENOMIC DNA]</scope>
    <source>
        <strain evidence="7">CECT 7956</strain>
    </source>
</reference>
<gene>
    <name evidence="6" type="ORF">ACFOOI_03195</name>
</gene>
<protein>
    <submittedName>
        <fullName evidence="6">Aspartate aminotransferase family protein</fullName>
    </submittedName>
</protein>
<dbReference type="Pfam" id="PF00202">
    <property type="entry name" value="Aminotran_3"/>
    <property type="match status" value="1"/>
</dbReference>
<sequence>MDNRQLFLKNLAQTSDFPLALEFPYAEGCYLYDKNQKPFLDLISGISVSNVGHRHPKVVKAIKDQVDQYLHQMVYGEYLQSPQIQLAKALTDTLAGFKTLKRELIDNVYFTNSGTEAVEGVLKLAKRYTGKTEIVACTNAYHGSTHGALSLGEEHFKNSFRPLLPGIRKIERNNIESLSVITKDTAAVIIEPIGAECGVIETTKEFMNTLAEKCQKLGALLIFDEIQTGFGRTGKFWALEHYGFAPDILLSAKGMGGGMPIGAFMAPNSIMSVLKENPILGHITTFGGHPVSCAASLATLNVILEEIDYQKMAGFSERIKTLFLNHPLVSEVRGKGYMLAAQFENFGILKNTIDGFIEEGIITDWFLYCDNAMRISPPLILEENDILTLEKVLQKIV</sequence>
<dbReference type="Proteomes" id="UP001595616">
    <property type="component" value="Unassembled WGS sequence"/>
</dbReference>
<dbReference type="CDD" id="cd00610">
    <property type="entry name" value="OAT_like"/>
    <property type="match status" value="1"/>
</dbReference>
<dbReference type="PROSITE" id="PS00600">
    <property type="entry name" value="AA_TRANSFER_CLASS_3"/>
    <property type="match status" value="1"/>
</dbReference>
<dbReference type="InterPro" id="IPR005814">
    <property type="entry name" value="Aminotrans_3"/>
</dbReference>
<dbReference type="RefSeq" id="WP_379834980.1">
    <property type="nucleotide sequence ID" value="NZ_JBHRYQ010000001.1"/>
</dbReference>
<proteinExistence type="inferred from homology"/>
<comment type="cofactor">
    <cofactor evidence="1">
        <name>pyridoxal 5'-phosphate</name>
        <dbReference type="ChEBI" id="CHEBI:597326"/>
    </cofactor>
</comment>
<name>A0ABV7YTX1_9BACT</name>
<dbReference type="PANTHER" id="PTHR11986:SF79">
    <property type="entry name" value="ACETYLORNITHINE AMINOTRANSFERASE, MITOCHONDRIAL"/>
    <property type="match status" value="1"/>
</dbReference>
<dbReference type="EMBL" id="JBHRYQ010000001">
    <property type="protein sequence ID" value="MFC3809648.1"/>
    <property type="molecule type" value="Genomic_DNA"/>
</dbReference>
<comment type="similarity">
    <text evidence="5">Belongs to the class-III pyridoxal-phosphate-dependent aminotransferase family.</text>
</comment>
<dbReference type="SUPFAM" id="SSF53383">
    <property type="entry name" value="PLP-dependent transferases"/>
    <property type="match status" value="1"/>
</dbReference>
<accession>A0ABV7YTX1</accession>
<dbReference type="InterPro" id="IPR015424">
    <property type="entry name" value="PyrdxlP-dep_Trfase"/>
</dbReference>
<evidence type="ECO:0000256" key="3">
    <source>
        <dbReference type="ARBA" id="ARBA00022679"/>
    </source>
</evidence>
<dbReference type="PANTHER" id="PTHR11986">
    <property type="entry name" value="AMINOTRANSFERASE CLASS III"/>
    <property type="match status" value="1"/>
</dbReference>
<evidence type="ECO:0000313" key="7">
    <source>
        <dbReference type="Proteomes" id="UP001595616"/>
    </source>
</evidence>
<keyword evidence="4 5" id="KW-0663">Pyridoxal phosphate</keyword>
<dbReference type="InterPro" id="IPR015422">
    <property type="entry name" value="PyrdxlP-dep_Trfase_small"/>
</dbReference>
<dbReference type="GO" id="GO:0008483">
    <property type="term" value="F:transaminase activity"/>
    <property type="evidence" value="ECO:0007669"/>
    <property type="project" value="UniProtKB-KW"/>
</dbReference>
<evidence type="ECO:0000256" key="2">
    <source>
        <dbReference type="ARBA" id="ARBA00022576"/>
    </source>
</evidence>
<comment type="caution">
    <text evidence="6">The sequence shown here is derived from an EMBL/GenBank/DDBJ whole genome shotgun (WGS) entry which is preliminary data.</text>
</comment>
<dbReference type="InterPro" id="IPR049704">
    <property type="entry name" value="Aminotrans_3_PPA_site"/>
</dbReference>
<dbReference type="InterPro" id="IPR015421">
    <property type="entry name" value="PyrdxlP-dep_Trfase_major"/>
</dbReference>
<keyword evidence="2 6" id="KW-0032">Aminotransferase</keyword>
<keyword evidence="7" id="KW-1185">Reference proteome</keyword>
<evidence type="ECO:0000256" key="5">
    <source>
        <dbReference type="RuleBase" id="RU003560"/>
    </source>
</evidence>
<dbReference type="Gene3D" id="3.40.640.10">
    <property type="entry name" value="Type I PLP-dependent aspartate aminotransferase-like (Major domain)"/>
    <property type="match status" value="1"/>
</dbReference>
<keyword evidence="3" id="KW-0808">Transferase</keyword>
<organism evidence="6 7">
    <name type="scientific">Lacihabitans lacunae</name>
    <dbReference type="NCBI Taxonomy" id="1028214"/>
    <lineage>
        <taxon>Bacteria</taxon>
        <taxon>Pseudomonadati</taxon>
        <taxon>Bacteroidota</taxon>
        <taxon>Cytophagia</taxon>
        <taxon>Cytophagales</taxon>
        <taxon>Leadbetterellaceae</taxon>
        <taxon>Lacihabitans</taxon>
    </lineage>
</organism>
<dbReference type="PIRSF" id="PIRSF000521">
    <property type="entry name" value="Transaminase_4ab_Lys_Orn"/>
    <property type="match status" value="1"/>
</dbReference>
<evidence type="ECO:0000313" key="6">
    <source>
        <dbReference type="EMBL" id="MFC3809648.1"/>
    </source>
</evidence>
<evidence type="ECO:0000256" key="1">
    <source>
        <dbReference type="ARBA" id="ARBA00001933"/>
    </source>
</evidence>